<evidence type="ECO:0000313" key="2">
    <source>
        <dbReference type="Proteomes" id="UP000298652"/>
    </source>
</evidence>
<dbReference type="AlphaFoldDB" id="A0A4U6VW06"/>
<sequence>MARNWPCNIVCSLCQGALEIAMHLSIQCPFALQVWRLIYNWVTDVAVMPMANFSIQEWWSLSLSAGILTYTAWNLWKERNRRIFEGTRCTPMQVFHLIKEEVGISIEAPKQCGPLKAH</sequence>
<organism evidence="1 2">
    <name type="scientific">Setaria viridis</name>
    <name type="common">Green bristlegrass</name>
    <name type="synonym">Setaria italica subsp. viridis</name>
    <dbReference type="NCBI Taxonomy" id="4556"/>
    <lineage>
        <taxon>Eukaryota</taxon>
        <taxon>Viridiplantae</taxon>
        <taxon>Streptophyta</taxon>
        <taxon>Embryophyta</taxon>
        <taxon>Tracheophyta</taxon>
        <taxon>Spermatophyta</taxon>
        <taxon>Magnoliopsida</taxon>
        <taxon>Liliopsida</taxon>
        <taxon>Poales</taxon>
        <taxon>Poaceae</taxon>
        <taxon>PACMAD clade</taxon>
        <taxon>Panicoideae</taxon>
        <taxon>Panicodae</taxon>
        <taxon>Paniceae</taxon>
        <taxon>Cenchrinae</taxon>
        <taxon>Setaria</taxon>
    </lineage>
</organism>
<proteinExistence type="predicted"/>
<reference evidence="1" key="1">
    <citation type="submission" date="2019-03" db="EMBL/GenBank/DDBJ databases">
        <title>WGS assembly of Setaria viridis.</title>
        <authorList>
            <person name="Huang P."/>
            <person name="Jenkins J."/>
            <person name="Grimwood J."/>
            <person name="Barry K."/>
            <person name="Healey A."/>
            <person name="Mamidi S."/>
            <person name="Sreedasyam A."/>
            <person name="Shu S."/>
            <person name="Feldman M."/>
            <person name="Wu J."/>
            <person name="Yu Y."/>
            <person name="Chen C."/>
            <person name="Johnson J."/>
            <person name="Rokhsar D."/>
            <person name="Baxter I."/>
            <person name="Schmutz J."/>
            <person name="Brutnell T."/>
            <person name="Kellogg E."/>
        </authorList>
    </citation>
    <scope>NUCLEOTIDE SEQUENCE [LARGE SCALE GENOMIC DNA]</scope>
</reference>
<dbReference type="EMBL" id="CM016554">
    <property type="protein sequence ID" value="TKW29087.1"/>
    <property type="molecule type" value="Genomic_DNA"/>
</dbReference>
<name>A0A4U6VW06_SETVI</name>
<dbReference type="Gramene" id="TKW29087">
    <property type="protein sequence ID" value="TKW29087"/>
    <property type="gene ID" value="SEVIR_3G373000v2"/>
</dbReference>
<evidence type="ECO:0008006" key="3">
    <source>
        <dbReference type="Google" id="ProtNLM"/>
    </source>
</evidence>
<gene>
    <name evidence="1" type="ORF">SEVIR_3G373000v2</name>
</gene>
<accession>A0A4U6VW06</accession>
<protein>
    <recommendedName>
        <fullName evidence="3">Reverse transcriptase zinc-binding domain-containing protein</fullName>
    </recommendedName>
</protein>
<evidence type="ECO:0000313" key="1">
    <source>
        <dbReference type="EMBL" id="TKW29087.1"/>
    </source>
</evidence>
<dbReference type="OMA" id="FAREVWV"/>
<keyword evidence="2" id="KW-1185">Reference proteome</keyword>
<dbReference type="Proteomes" id="UP000298652">
    <property type="component" value="Chromosome 3"/>
</dbReference>